<evidence type="ECO:0000313" key="3">
    <source>
        <dbReference type="Proteomes" id="UP001628220"/>
    </source>
</evidence>
<keyword evidence="1 2" id="KW-0808">Transferase</keyword>
<name>A0ABQ0E1N1_9PORP</name>
<proteinExistence type="predicted"/>
<reference evidence="2 3" key="1">
    <citation type="journal article" date="2025" name="Int. J. Syst. Evol. Microbiol.">
        <title>Desulfovibrio falkowii sp. nov., Porphyromonas miyakawae sp. nov., Mediterraneibacter flintii sp. nov. and Owariibacterium komagatae gen. nov., sp. nov., isolated from human faeces.</title>
        <authorList>
            <person name="Hamaguchi T."/>
            <person name="Ohara M."/>
            <person name="Hisatomi A."/>
            <person name="Sekiguchi K."/>
            <person name="Takeda J.I."/>
            <person name="Ueyama J."/>
            <person name="Ito M."/>
            <person name="Nishiwaki H."/>
            <person name="Ogi T."/>
            <person name="Hirayama M."/>
            <person name="Ohkuma M."/>
            <person name="Sakamoto M."/>
            <person name="Ohno K."/>
        </authorList>
    </citation>
    <scope>NUCLEOTIDE SEQUENCE [LARGE SCALE GENOMIC DNA]</scope>
    <source>
        <strain evidence="2 3">13CB11C</strain>
    </source>
</reference>
<organism evidence="2 3">
    <name type="scientific">Porphyromonas miyakawae</name>
    <dbReference type="NCBI Taxonomy" id="3137470"/>
    <lineage>
        <taxon>Bacteria</taxon>
        <taxon>Pseudomonadati</taxon>
        <taxon>Bacteroidota</taxon>
        <taxon>Bacteroidia</taxon>
        <taxon>Bacteroidales</taxon>
        <taxon>Porphyromonadaceae</taxon>
        <taxon>Porphyromonas</taxon>
    </lineage>
</organism>
<comment type="caution">
    <text evidence="2">The sequence shown here is derived from an EMBL/GenBank/DDBJ whole genome shotgun (WGS) entry which is preliminary data.</text>
</comment>
<dbReference type="RefSeq" id="WP_411915420.1">
    <property type="nucleotide sequence ID" value="NZ_BAAFSF010000001.1"/>
</dbReference>
<accession>A0ABQ0E1N1</accession>
<dbReference type="Gene3D" id="3.40.1080.10">
    <property type="entry name" value="Glutaconate Coenzyme A-transferase"/>
    <property type="match status" value="1"/>
</dbReference>
<gene>
    <name evidence="2" type="ORF">Tsumi_07200</name>
</gene>
<evidence type="ECO:0000313" key="2">
    <source>
        <dbReference type="EMBL" id="GAB1251616.1"/>
    </source>
</evidence>
<dbReference type="GO" id="GO:0016740">
    <property type="term" value="F:transferase activity"/>
    <property type="evidence" value="ECO:0007669"/>
    <property type="project" value="UniProtKB-KW"/>
</dbReference>
<evidence type="ECO:0000256" key="1">
    <source>
        <dbReference type="ARBA" id="ARBA00022679"/>
    </source>
</evidence>
<sequence>MKKSITVDELKKHFFDGMTIMVGGFLNNSSPAHIIDAIIESGVKDITLIANDTSYPDRGCGRLIEKKLVKKLIASHIGTNPLTGQQMNEGSLEVEFSPQGTLAERIRAAGAGLGGVLTRTGLATDVEKGKEKIVVDGKEYLLEKPLHADFAFLQAQEGDEIGNLVFKGTAQNFQPLMAMAADKVAVEIEHKVPVGAISPEAVHVPSILVTWIVE</sequence>
<dbReference type="Proteomes" id="UP001628220">
    <property type="component" value="Unassembled WGS sequence"/>
</dbReference>
<dbReference type="NCBIfam" id="TIGR02429">
    <property type="entry name" value="pcaI_scoA_fam"/>
    <property type="match status" value="1"/>
</dbReference>
<dbReference type="Pfam" id="PF01144">
    <property type="entry name" value="CoA_trans"/>
    <property type="match status" value="1"/>
</dbReference>
<dbReference type="InterPro" id="IPR004165">
    <property type="entry name" value="CoA_trans_fam_I"/>
</dbReference>
<protein>
    <submittedName>
        <fullName evidence="2">CoA transferase subunit A</fullName>
    </submittedName>
</protein>
<dbReference type="PANTHER" id="PTHR13707">
    <property type="entry name" value="KETOACID-COENZYME A TRANSFERASE"/>
    <property type="match status" value="1"/>
</dbReference>
<dbReference type="EMBL" id="BAAFSF010000001">
    <property type="protein sequence ID" value="GAB1251616.1"/>
    <property type="molecule type" value="Genomic_DNA"/>
</dbReference>
<dbReference type="InterPro" id="IPR037171">
    <property type="entry name" value="NagB/RpiA_transferase-like"/>
</dbReference>
<dbReference type="SUPFAM" id="SSF100950">
    <property type="entry name" value="NagB/RpiA/CoA transferase-like"/>
    <property type="match status" value="1"/>
</dbReference>
<dbReference type="PANTHER" id="PTHR13707:SF60">
    <property type="entry name" value="ACETATE COA-TRANSFERASE SUBUNIT ALPHA"/>
    <property type="match status" value="1"/>
</dbReference>
<dbReference type="InterPro" id="IPR012792">
    <property type="entry name" value="3-oxoacid_CoA-transf_A"/>
</dbReference>
<keyword evidence="3" id="KW-1185">Reference proteome</keyword>
<dbReference type="SMART" id="SM00882">
    <property type="entry name" value="CoA_trans"/>
    <property type="match status" value="1"/>
</dbReference>